<gene>
    <name evidence="1" type="ORF">TT172_LOCUS6602</name>
</gene>
<protein>
    <submittedName>
        <fullName evidence="1">7948305e-e42f-4195-b52c-dbff204e2231</fullName>
    </submittedName>
</protein>
<dbReference type="Proteomes" id="UP000289323">
    <property type="component" value="Unassembled WGS sequence"/>
</dbReference>
<evidence type="ECO:0000313" key="2">
    <source>
        <dbReference type="Proteomes" id="UP000289323"/>
    </source>
</evidence>
<name>A0A3S4B7Y7_9PEZI</name>
<evidence type="ECO:0000313" key="1">
    <source>
        <dbReference type="EMBL" id="SPQ24183.1"/>
    </source>
</evidence>
<proteinExistence type="predicted"/>
<dbReference type="EMBL" id="OUUZ01000013">
    <property type="protein sequence ID" value="SPQ24183.1"/>
    <property type="molecule type" value="Genomic_DNA"/>
</dbReference>
<accession>A0A3S4B7Y7</accession>
<dbReference type="AlphaFoldDB" id="A0A3S4B7Y7"/>
<organism evidence="1 2">
    <name type="scientific">Thermothielavioides terrestris</name>
    <dbReference type="NCBI Taxonomy" id="2587410"/>
    <lineage>
        <taxon>Eukaryota</taxon>
        <taxon>Fungi</taxon>
        <taxon>Dikarya</taxon>
        <taxon>Ascomycota</taxon>
        <taxon>Pezizomycotina</taxon>
        <taxon>Sordariomycetes</taxon>
        <taxon>Sordariomycetidae</taxon>
        <taxon>Sordariales</taxon>
        <taxon>Chaetomiaceae</taxon>
        <taxon>Thermothielavioides</taxon>
    </lineage>
</organism>
<sequence>MDGKKACDGSRVLALINGFGVTLTQHLGDEIPPSPAFAMTKGLGTAGELVCFSNLDLHYEDNT</sequence>
<reference evidence="1 2" key="1">
    <citation type="submission" date="2018-04" db="EMBL/GenBank/DDBJ databases">
        <authorList>
            <person name="Huttner S."/>
            <person name="Dainat J."/>
        </authorList>
    </citation>
    <scope>NUCLEOTIDE SEQUENCE [LARGE SCALE GENOMIC DNA]</scope>
</reference>